<dbReference type="InterPro" id="IPR027417">
    <property type="entry name" value="P-loop_NTPase"/>
</dbReference>
<name>A0A6J4LIK4_9ACTN</name>
<dbReference type="AlphaFoldDB" id="A0A6J4LIK4"/>
<proteinExistence type="predicted"/>
<sequence length="181" mass="19581">MATLIHLNGPSGVGKSTLAQRYVDDHPGVLNLEIDTVVSLIGGWRNDFFGTLSPARSIALAMAESHLRDDGDVVMPQLVTSVTEAQRFEDASERAGAQYVEMALWVDVAEQVARFRGKAACSEVAARIERAIDAEGGDSVLERIHEHFSTYTQQRPAALLLDVSADVEESYGQLLAALARA</sequence>
<evidence type="ECO:0000313" key="1">
    <source>
        <dbReference type="EMBL" id="CAA9329766.1"/>
    </source>
</evidence>
<gene>
    <name evidence="1" type="ORF">AVDCRST_MAG29-969</name>
</gene>
<reference evidence="1" key="1">
    <citation type="submission" date="2020-02" db="EMBL/GenBank/DDBJ databases">
        <authorList>
            <person name="Meier V. D."/>
        </authorList>
    </citation>
    <scope>NUCLEOTIDE SEQUENCE</scope>
    <source>
        <strain evidence="1">AVDCRST_MAG29</strain>
    </source>
</reference>
<dbReference type="Gene3D" id="3.40.50.300">
    <property type="entry name" value="P-loop containing nucleotide triphosphate hydrolases"/>
    <property type="match status" value="1"/>
</dbReference>
<accession>A0A6J4LIK4</accession>
<dbReference type="SUPFAM" id="SSF52540">
    <property type="entry name" value="P-loop containing nucleoside triphosphate hydrolases"/>
    <property type="match status" value="1"/>
</dbReference>
<organism evidence="1">
    <name type="scientific">uncultured Nocardioidaceae bacterium</name>
    <dbReference type="NCBI Taxonomy" id="253824"/>
    <lineage>
        <taxon>Bacteria</taxon>
        <taxon>Bacillati</taxon>
        <taxon>Actinomycetota</taxon>
        <taxon>Actinomycetes</taxon>
        <taxon>Propionibacteriales</taxon>
        <taxon>Nocardioidaceae</taxon>
        <taxon>environmental samples</taxon>
    </lineage>
</organism>
<dbReference type="EMBL" id="CADCUG010000054">
    <property type="protein sequence ID" value="CAA9329766.1"/>
    <property type="molecule type" value="Genomic_DNA"/>
</dbReference>
<dbReference type="Pfam" id="PF13671">
    <property type="entry name" value="AAA_33"/>
    <property type="match status" value="1"/>
</dbReference>
<protein>
    <submittedName>
        <fullName evidence="1">Uncharacterized protein</fullName>
    </submittedName>
</protein>